<evidence type="ECO:0000259" key="6">
    <source>
        <dbReference type="PROSITE" id="PS50048"/>
    </source>
</evidence>
<dbReference type="OrthoDB" id="3469466at2759"/>
<dbReference type="STRING" id="1448318.A0A319ETT1"/>
<dbReference type="GO" id="GO:0009893">
    <property type="term" value="P:positive regulation of metabolic process"/>
    <property type="evidence" value="ECO:0007669"/>
    <property type="project" value="UniProtKB-ARBA"/>
</dbReference>
<reference evidence="7 8" key="1">
    <citation type="submission" date="2018-02" db="EMBL/GenBank/DDBJ databases">
        <title>The genomes of Aspergillus section Nigri reveals drivers in fungal speciation.</title>
        <authorList>
            <consortium name="DOE Joint Genome Institute"/>
            <person name="Vesth T.C."/>
            <person name="Nybo J."/>
            <person name="Theobald S."/>
            <person name="Brandl J."/>
            <person name="Frisvad J.C."/>
            <person name="Nielsen K.F."/>
            <person name="Lyhne E.K."/>
            <person name="Kogle M.E."/>
            <person name="Kuo A."/>
            <person name="Riley R."/>
            <person name="Clum A."/>
            <person name="Nolan M."/>
            <person name="Lipzen A."/>
            <person name="Salamov A."/>
            <person name="Henrissat B."/>
            <person name="Wiebenga A."/>
            <person name="De vries R.P."/>
            <person name="Grigoriev I.V."/>
            <person name="Mortensen U.H."/>
            <person name="Andersen M.R."/>
            <person name="Baker S.E."/>
        </authorList>
    </citation>
    <scope>NUCLEOTIDE SEQUENCE [LARGE SCALE GENOMIC DNA]</scope>
    <source>
        <strain evidence="7 8">CBS 121057</strain>
    </source>
</reference>
<dbReference type="Pfam" id="PF00172">
    <property type="entry name" value="Zn_clus"/>
    <property type="match status" value="2"/>
</dbReference>
<keyword evidence="4" id="KW-0539">Nucleus</keyword>
<dbReference type="SUPFAM" id="SSF57701">
    <property type="entry name" value="Zn2/Cys6 DNA-binding domain"/>
    <property type="match status" value="2"/>
</dbReference>
<evidence type="ECO:0000256" key="2">
    <source>
        <dbReference type="ARBA" id="ARBA00023125"/>
    </source>
</evidence>
<feature type="region of interest" description="Disordered" evidence="5">
    <location>
        <begin position="398"/>
        <end position="423"/>
    </location>
</feature>
<dbReference type="InterPro" id="IPR036864">
    <property type="entry name" value="Zn2-C6_fun-type_DNA-bd_sf"/>
</dbReference>
<dbReference type="InterPro" id="IPR001138">
    <property type="entry name" value="Zn2Cys6_DnaBD"/>
</dbReference>
<evidence type="ECO:0000256" key="4">
    <source>
        <dbReference type="ARBA" id="ARBA00023242"/>
    </source>
</evidence>
<feature type="domain" description="Zn(2)-C6 fungal-type" evidence="6">
    <location>
        <begin position="479"/>
        <end position="506"/>
    </location>
</feature>
<sequence length="511" mass="56820">MSPRMLPTCDVRNPYLQSWFPLSLQDAALFPALLSSTLTHRRARCLLSEESPDAFGQQDRSFLALCYAHTVSALNGVMRQPLRGVGDATILAVLMLVEWPTTQSEREWTKSPVFQAPLQGMQWLNVHGAREPHQAHQRGLCRLVQLKGGLPRIQLPGVAAAISFRLLVNATLTLSIPPLPFHPLSEDSAQTLQGFLGSFSDAGYDRSGRLPPSGLPPNLEEAFEAMALYTTMVERYLRGEIARPDTQAMCDQRNLIQHCLMSLPPADGSSEVDRFYEVCRVSAIIYSIGVIFPLPAATAPFSALVQTLRTNLGDVPLEGSWLSSPEETVLLLWVVTMGGIAATGMPEREWFVGMLQETALQAGLGEWRTLRQSLKTILWLHSACDAAGEKLWNETQELRQRTPARPLPARPAYGTKLDDVQGPRRREPACTPCRNRGVRCNKGMPCQTCVRDGIPCSYGKREEMVVPARVHIFSVRRQPCQLCKRRKVRCDTQRPCQSCVKAGLSCIPLRR</sequence>
<evidence type="ECO:0000313" key="7">
    <source>
        <dbReference type="EMBL" id="PYI04729.1"/>
    </source>
</evidence>
<dbReference type="VEuPathDB" id="FungiDB:BO78DRAFT_431060"/>
<dbReference type="GO" id="GO:0000981">
    <property type="term" value="F:DNA-binding transcription factor activity, RNA polymerase II-specific"/>
    <property type="evidence" value="ECO:0007669"/>
    <property type="project" value="InterPro"/>
</dbReference>
<keyword evidence="3" id="KW-0804">Transcription</keyword>
<dbReference type="PANTHER" id="PTHR37540:SF5">
    <property type="entry name" value="TRANSCRIPTION FACTOR DOMAIN-CONTAINING PROTEIN"/>
    <property type="match status" value="1"/>
</dbReference>
<dbReference type="PROSITE" id="PS50048">
    <property type="entry name" value="ZN2_CY6_FUNGAL_2"/>
    <property type="match status" value="2"/>
</dbReference>
<evidence type="ECO:0000256" key="1">
    <source>
        <dbReference type="ARBA" id="ARBA00023015"/>
    </source>
</evidence>
<gene>
    <name evidence="7" type="ORF">BO78DRAFT_431060</name>
</gene>
<dbReference type="Gene3D" id="4.10.240.10">
    <property type="entry name" value="Zn(2)-C6 fungal-type DNA-binding domain"/>
    <property type="match status" value="2"/>
</dbReference>
<keyword evidence="8" id="KW-1185">Reference proteome</keyword>
<dbReference type="CDD" id="cd00067">
    <property type="entry name" value="GAL4"/>
    <property type="match status" value="2"/>
</dbReference>
<evidence type="ECO:0000256" key="3">
    <source>
        <dbReference type="ARBA" id="ARBA00023163"/>
    </source>
</evidence>
<feature type="domain" description="Zn(2)-C6 fungal-type" evidence="6">
    <location>
        <begin position="429"/>
        <end position="458"/>
    </location>
</feature>
<organism evidence="7 8">
    <name type="scientific">Aspergillus sclerotiicarbonarius (strain CBS 121057 / IBT 28362)</name>
    <dbReference type="NCBI Taxonomy" id="1448318"/>
    <lineage>
        <taxon>Eukaryota</taxon>
        <taxon>Fungi</taxon>
        <taxon>Dikarya</taxon>
        <taxon>Ascomycota</taxon>
        <taxon>Pezizomycotina</taxon>
        <taxon>Eurotiomycetes</taxon>
        <taxon>Eurotiomycetidae</taxon>
        <taxon>Eurotiales</taxon>
        <taxon>Aspergillaceae</taxon>
        <taxon>Aspergillus</taxon>
        <taxon>Aspergillus subgen. Circumdati</taxon>
    </lineage>
</organism>
<dbReference type="GO" id="GO:0003677">
    <property type="term" value="F:DNA binding"/>
    <property type="evidence" value="ECO:0007669"/>
    <property type="project" value="UniProtKB-KW"/>
</dbReference>
<evidence type="ECO:0000313" key="8">
    <source>
        <dbReference type="Proteomes" id="UP000248423"/>
    </source>
</evidence>
<accession>A0A319ETT1</accession>
<keyword evidence="2" id="KW-0238">DNA-binding</keyword>
<dbReference type="SMART" id="SM00066">
    <property type="entry name" value="GAL4"/>
    <property type="match status" value="2"/>
</dbReference>
<dbReference type="PANTHER" id="PTHR37540">
    <property type="entry name" value="TRANSCRIPTION FACTOR (ACR-2), PUTATIVE-RELATED-RELATED"/>
    <property type="match status" value="1"/>
</dbReference>
<dbReference type="Proteomes" id="UP000248423">
    <property type="component" value="Unassembled WGS sequence"/>
</dbReference>
<dbReference type="EMBL" id="KZ826365">
    <property type="protein sequence ID" value="PYI04729.1"/>
    <property type="molecule type" value="Genomic_DNA"/>
</dbReference>
<evidence type="ECO:0000256" key="5">
    <source>
        <dbReference type="SAM" id="MobiDB-lite"/>
    </source>
</evidence>
<protein>
    <recommendedName>
        <fullName evidence="6">Zn(2)-C6 fungal-type domain-containing protein</fullName>
    </recommendedName>
</protein>
<proteinExistence type="predicted"/>
<name>A0A319ETT1_ASPSB</name>
<keyword evidence="1" id="KW-0805">Transcription regulation</keyword>
<dbReference type="AlphaFoldDB" id="A0A319ETT1"/>
<dbReference type="GO" id="GO:0008270">
    <property type="term" value="F:zinc ion binding"/>
    <property type="evidence" value="ECO:0007669"/>
    <property type="project" value="InterPro"/>
</dbReference>